<dbReference type="PhylomeDB" id="A0A0K6S5T4"/>
<feature type="region of interest" description="Disordered" evidence="1">
    <location>
        <begin position="173"/>
        <end position="242"/>
    </location>
</feature>
<evidence type="ECO:0008006" key="4">
    <source>
        <dbReference type="Google" id="ProtNLM"/>
    </source>
</evidence>
<reference evidence="3" key="1">
    <citation type="submission" date="2014-11" db="EMBL/GenBank/DDBJ databases">
        <title>Molecular phylogeny of cliff fern family Woodsiaceae with morphological implications.</title>
        <authorList>
            <person name="Shao Y.-Z."/>
            <person name="Wei R."/>
            <person name="Zhang X.-C."/>
        </authorList>
    </citation>
    <scope>NUCLEOTIDE SEQUENCE</scope>
</reference>
<accession>A0A0K6S5T4</accession>
<name>A0A0K6S5T4_9ALVE</name>
<feature type="signal peptide" evidence="2">
    <location>
        <begin position="1"/>
        <end position="17"/>
    </location>
</feature>
<feature type="chain" id="PRO_5005508378" description="SCP domain-containing protein" evidence="2">
    <location>
        <begin position="18"/>
        <end position="535"/>
    </location>
</feature>
<protein>
    <recommendedName>
        <fullName evidence="4">SCP domain-containing protein</fullName>
    </recommendedName>
</protein>
<dbReference type="AlphaFoldDB" id="A0A0K6S5T4"/>
<evidence type="ECO:0000313" key="3">
    <source>
        <dbReference type="EMBL" id="CUC09005.1"/>
    </source>
</evidence>
<feature type="compositionally biased region" description="Acidic residues" evidence="1">
    <location>
        <begin position="229"/>
        <end position="238"/>
    </location>
</feature>
<feature type="compositionally biased region" description="Acidic residues" evidence="1">
    <location>
        <begin position="175"/>
        <end position="208"/>
    </location>
</feature>
<proteinExistence type="predicted"/>
<keyword evidence="2" id="KW-0732">Signal</keyword>
<dbReference type="EMBL" id="CDMZ01000071">
    <property type="protein sequence ID" value="CUC09005.1"/>
    <property type="molecule type" value="Genomic_DNA"/>
</dbReference>
<gene>
    <name evidence="3" type="ORF">Cvel_14777.t1.CR2</name>
</gene>
<organism evidence="3">
    <name type="scientific">Chromera velia CCMP2878</name>
    <dbReference type="NCBI Taxonomy" id="1169474"/>
    <lineage>
        <taxon>Eukaryota</taxon>
        <taxon>Sar</taxon>
        <taxon>Alveolata</taxon>
        <taxon>Colpodellida</taxon>
        <taxon>Chromeraceae</taxon>
        <taxon>Chromera</taxon>
    </lineage>
</organism>
<dbReference type="VEuPathDB" id="CryptoDB:Cvel_14777"/>
<evidence type="ECO:0000256" key="2">
    <source>
        <dbReference type="SAM" id="SignalP"/>
    </source>
</evidence>
<evidence type="ECO:0000256" key="1">
    <source>
        <dbReference type="SAM" id="MobiDB-lite"/>
    </source>
</evidence>
<sequence>MTNRLLLLSLFPGVASGHALTKTGKSSIEDPLETFNRPCAVFDDARTVESLKKFEAKDSLSAECDANAGSGTSGLSHRWITVGHVSGGKKECREYAAFQNADSATEKDWEDYADSGCLAVHRATAGKEQFDKCMRSKTEGFFNSEWPHVAILLDLTLSGEKKNVTAAGIGFLQETGDDSEGDGDGDGDSDDAPDSASDSDDSDLDLESPPEGQGEGGDVKEGGGGDADNVSEETDEYDGWTPEEIRERMVNQMKGNLESLWLQKRVVDFSQSALNNKRESLKVQMDTWIKGLRKRLVPFNVTDEFVKEKWEQKKRHLKRDFKDGGTRKDMMLSVMQDFTWIANMLTPGYLSDCLLDNWDAFHGLRCMPATIPSVGYSGLVSKDADVEFDRQDACKCRGYTGCAVTESIPYHPAIIRWGVGKAAMYFGNRWIEFGPGFLNHQVVARLSAEEVCRNKSYSGICWLFSFCARWEAAKGQMAMLRTTKGSVFSIAQIKWKMWWMDGWIAAKLNPIDVVRKGVQYLLPANLKTEWWTQDL</sequence>